<dbReference type="PANTHER" id="PTHR32343">
    <property type="entry name" value="SERINE/ARGININE-RICH SPLICING FACTOR"/>
    <property type="match status" value="1"/>
</dbReference>
<accession>A0A834SRE4</accession>
<dbReference type="InterPro" id="IPR034360">
    <property type="entry name" value="Vip1-like_RRM_plant"/>
</dbReference>
<reference evidence="2" key="1">
    <citation type="submission" date="2020-09" db="EMBL/GenBank/DDBJ databases">
        <title>Genome-Enabled Discovery of Anthraquinone Biosynthesis in Senna tora.</title>
        <authorList>
            <person name="Kang S.-H."/>
            <person name="Pandey R.P."/>
            <person name="Lee C.-M."/>
            <person name="Sim J.-S."/>
            <person name="Jeong J.-T."/>
            <person name="Choi B.-S."/>
            <person name="Jung M."/>
            <person name="Ginzburg D."/>
            <person name="Zhao K."/>
            <person name="Won S.Y."/>
            <person name="Oh T.-J."/>
            <person name="Yu Y."/>
            <person name="Kim N.-H."/>
            <person name="Lee O.R."/>
            <person name="Lee T.-H."/>
            <person name="Bashyal P."/>
            <person name="Kim T.-S."/>
            <person name="Lee W.-H."/>
            <person name="Kawkins C."/>
            <person name="Kim C.-K."/>
            <person name="Kim J.S."/>
            <person name="Ahn B.O."/>
            <person name="Rhee S.Y."/>
            <person name="Sohng J.K."/>
        </authorList>
    </citation>
    <scope>NUCLEOTIDE SEQUENCE</scope>
    <source>
        <tissue evidence="2">Leaf</tissue>
    </source>
</reference>
<dbReference type="InterPro" id="IPR000504">
    <property type="entry name" value="RRM_dom"/>
</dbReference>
<evidence type="ECO:0000313" key="2">
    <source>
        <dbReference type="EMBL" id="KAF7809153.1"/>
    </source>
</evidence>
<organism evidence="2 3">
    <name type="scientific">Senna tora</name>
    <dbReference type="NCBI Taxonomy" id="362788"/>
    <lineage>
        <taxon>Eukaryota</taxon>
        <taxon>Viridiplantae</taxon>
        <taxon>Streptophyta</taxon>
        <taxon>Embryophyta</taxon>
        <taxon>Tracheophyta</taxon>
        <taxon>Spermatophyta</taxon>
        <taxon>Magnoliopsida</taxon>
        <taxon>eudicotyledons</taxon>
        <taxon>Gunneridae</taxon>
        <taxon>Pentapetalae</taxon>
        <taxon>rosids</taxon>
        <taxon>fabids</taxon>
        <taxon>Fabales</taxon>
        <taxon>Fabaceae</taxon>
        <taxon>Caesalpinioideae</taxon>
        <taxon>Cassia clade</taxon>
        <taxon>Senna</taxon>
    </lineage>
</organism>
<dbReference type="SUPFAM" id="SSF54928">
    <property type="entry name" value="RNA-binding domain, RBD"/>
    <property type="match status" value="1"/>
</dbReference>
<dbReference type="AlphaFoldDB" id="A0A834SRE4"/>
<evidence type="ECO:0000259" key="1">
    <source>
        <dbReference type="SMART" id="SM00360"/>
    </source>
</evidence>
<comment type="caution">
    <text evidence="2">The sequence shown here is derived from an EMBL/GenBank/DDBJ whole genome shotgun (WGS) entry which is preliminary data.</text>
</comment>
<dbReference type="CDD" id="cd12269">
    <property type="entry name" value="RRM_Vip1_like"/>
    <property type="match status" value="1"/>
</dbReference>
<dbReference type="InterPro" id="IPR012677">
    <property type="entry name" value="Nucleotide-bd_a/b_plait_sf"/>
</dbReference>
<dbReference type="Proteomes" id="UP000634136">
    <property type="component" value="Unassembled WGS sequence"/>
</dbReference>
<evidence type="ECO:0000313" key="3">
    <source>
        <dbReference type="Proteomes" id="UP000634136"/>
    </source>
</evidence>
<dbReference type="InterPro" id="IPR035979">
    <property type="entry name" value="RBD_domain_sf"/>
</dbReference>
<feature type="domain" description="RRM" evidence="1">
    <location>
        <begin position="89"/>
        <end position="159"/>
    </location>
</feature>
<dbReference type="GO" id="GO:0003723">
    <property type="term" value="F:RNA binding"/>
    <property type="evidence" value="ECO:0007669"/>
    <property type="project" value="InterPro"/>
</dbReference>
<protein>
    <submittedName>
        <fullName evidence="2">Binding partner of ACD11 1-like</fullName>
    </submittedName>
</protein>
<dbReference type="OrthoDB" id="7763451at2759"/>
<keyword evidence="3" id="KW-1185">Reference proteome</keyword>
<dbReference type="PANTHER" id="PTHR32343:SF26">
    <property type="entry name" value="RNA-BINDING (RRM_RBD_RNP MOTIFS) FAMILY PROTEIN"/>
    <property type="match status" value="1"/>
</dbReference>
<sequence length="327" mass="34653">MLQFCEVKEESLAYSAILLSILPHRFQLSEAVIVMVIGNGVGGPLVALRRSGTQGDGLKLLTPAMWFGSKFGGQSAWKHIVNMTSSGYTVEVTCLSPKATEKDVYDFFAFSGVIEHIDIVRSGDDACTAYVTFKDAYSQETACLLSGASILDQRVCITRWGEGADESGFWNRTSYGHEEEFASTQHQSSQFVSSAGEAVTVAQEVVKSMLAKGYVLGKDALANAKAFDESHGVSATASAKVAELNQRIGLTEKLSAGVEAVRSVNQKYHVSETAKSAASATGRSVAAAANTVVNSSYFSKGALWMSGVLSRAAEAAADLGSRGGSRQ</sequence>
<dbReference type="EMBL" id="JAAIUW010000011">
    <property type="protein sequence ID" value="KAF7809153.1"/>
    <property type="molecule type" value="Genomic_DNA"/>
</dbReference>
<gene>
    <name evidence="2" type="ORF">G2W53_035896</name>
</gene>
<proteinExistence type="predicted"/>
<name>A0A834SRE4_9FABA</name>
<dbReference type="SMART" id="SM00360">
    <property type="entry name" value="RRM"/>
    <property type="match status" value="1"/>
</dbReference>
<dbReference type="Pfam" id="PF00076">
    <property type="entry name" value="RRM_1"/>
    <property type="match status" value="1"/>
</dbReference>
<dbReference type="Gene3D" id="3.30.70.330">
    <property type="match status" value="1"/>
</dbReference>